<accession>A0ABS2P1F5</accession>
<dbReference type="InterPro" id="IPR011761">
    <property type="entry name" value="ATP-grasp"/>
</dbReference>
<feature type="domain" description="ATP-grasp" evidence="2">
    <location>
        <begin position="375"/>
        <end position="448"/>
    </location>
</feature>
<organism evidence="3 4">
    <name type="scientific">Sutcliffiella tianshenii</name>
    <dbReference type="NCBI Taxonomy" id="1463404"/>
    <lineage>
        <taxon>Bacteria</taxon>
        <taxon>Bacillati</taxon>
        <taxon>Bacillota</taxon>
        <taxon>Bacilli</taxon>
        <taxon>Bacillales</taxon>
        <taxon>Bacillaceae</taxon>
        <taxon>Sutcliffiella</taxon>
    </lineage>
</organism>
<dbReference type="PANTHER" id="PTHR21621:SF2">
    <property type="entry name" value="COENZYME GAMMA-F420-2:ALPHA-L-GLUTAMATE LIGASE"/>
    <property type="match status" value="1"/>
</dbReference>
<dbReference type="Proteomes" id="UP000737402">
    <property type="component" value="Unassembled WGS sequence"/>
</dbReference>
<name>A0ABS2P1F5_9BACI</name>
<proteinExistence type="predicted"/>
<dbReference type="Gene3D" id="3.30.470.20">
    <property type="entry name" value="ATP-grasp fold, B domain"/>
    <property type="match status" value="1"/>
</dbReference>
<dbReference type="EMBL" id="JAFBED010000005">
    <property type="protein sequence ID" value="MBM7620789.1"/>
    <property type="molecule type" value="Genomic_DNA"/>
</dbReference>
<dbReference type="RefSeq" id="WP_204416836.1">
    <property type="nucleotide sequence ID" value="NZ_JAFBED010000005.1"/>
</dbReference>
<evidence type="ECO:0000256" key="1">
    <source>
        <dbReference type="PROSITE-ProRule" id="PRU00409"/>
    </source>
</evidence>
<protein>
    <submittedName>
        <fullName evidence="3">Glutathione synthase/RimK-type ligase-like ATP-grasp enzyme</fullName>
    </submittedName>
</protein>
<keyword evidence="4" id="KW-1185">Reference proteome</keyword>
<sequence length="457" mass="52715">MNFHIVRVVPFESVHSVPIIQVSEALVKKLKLPQDISFLDLQCSRNTISAPVVSIKGEECTMRLDPSILHSLLLFEEEKNYLVTYDQAKQKLVIGPVIGLLTEISLKEEQIDLKSIHAYCQELANFSDEIGAVFYVFSVPDKRTDKSIEGYYYENDAWKRYTLPFPQVIHNRLHKRTNERQQMFQDFTQALQEWKIPYFNDHFLDKWTVYKQLQEAGHLRPFLPDTTLFSKESLEGWLDLYSTIFIKPINGSQGKQIFKVCKEGDCFHLSYSSIQQEVSSTYSTFAELYKRLSSHIRKKKYIIQEGIDLLDLDGRPVDFRYLCHRGENHRWRMTSSTARASKTGYFVSNLAQGGEMLSVTKALRSRFEKEELMHLRQHLKEIALEVANVVGTESDGIYGELGIDLAVDRSGRPWIIEVNTKPSKNMDSTPSSSMIRPSAKAIILYCLFLIDETIKEA</sequence>
<dbReference type="SUPFAM" id="SSF56059">
    <property type="entry name" value="Glutathione synthetase ATP-binding domain-like"/>
    <property type="match status" value="1"/>
</dbReference>
<evidence type="ECO:0000313" key="4">
    <source>
        <dbReference type="Proteomes" id="UP000737402"/>
    </source>
</evidence>
<gene>
    <name evidence="3" type="ORF">JOC95_002644</name>
</gene>
<dbReference type="PANTHER" id="PTHR21621">
    <property type="entry name" value="RIBOSOMAL PROTEIN S6 MODIFICATION PROTEIN"/>
    <property type="match status" value="1"/>
</dbReference>
<evidence type="ECO:0000313" key="3">
    <source>
        <dbReference type="EMBL" id="MBM7620789.1"/>
    </source>
</evidence>
<comment type="caution">
    <text evidence="3">The sequence shown here is derived from an EMBL/GenBank/DDBJ whole genome shotgun (WGS) entry which is preliminary data.</text>
</comment>
<keyword evidence="1" id="KW-0067">ATP-binding</keyword>
<reference evidence="3 4" key="1">
    <citation type="submission" date="2021-01" db="EMBL/GenBank/DDBJ databases">
        <title>Genomic Encyclopedia of Type Strains, Phase IV (KMG-IV): sequencing the most valuable type-strain genomes for metagenomic binning, comparative biology and taxonomic classification.</title>
        <authorList>
            <person name="Goeker M."/>
        </authorList>
    </citation>
    <scope>NUCLEOTIDE SEQUENCE [LARGE SCALE GENOMIC DNA]</scope>
    <source>
        <strain evidence="3 4">DSM 25879</strain>
    </source>
</reference>
<keyword evidence="1" id="KW-0547">Nucleotide-binding</keyword>
<dbReference type="PROSITE" id="PS50975">
    <property type="entry name" value="ATP_GRASP"/>
    <property type="match status" value="1"/>
</dbReference>
<dbReference type="InterPro" id="IPR026838">
    <property type="entry name" value="YheC/D"/>
</dbReference>
<dbReference type="Pfam" id="PF14398">
    <property type="entry name" value="ATPgrasp_YheCD"/>
    <property type="match status" value="1"/>
</dbReference>
<evidence type="ECO:0000259" key="2">
    <source>
        <dbReference type="PROSITE" id="PS50975"/>
    </source>
</evidence>